<dbReference type="Pfam" id="PF23302">
    <property type="entry name" value="HTH_DNAJC9"/>
    <property type="match status" value="1"/>
</dbReference>
<dbReference type="EnsemblMetazoa" id="ASIC009181-RA">
    <property type="protein sequence ID" value="ASIC009181-PA"/>
    <property type="gene ID" value="ASIC009181"/>
</dbReference>
<gene>
    <name evidence="4" type="ORF">ZHAS_00009181</name>
</gene>
<name>A0A084VUD5_ANOSI</name>
<dbReference type="VEuPathDB" id="VectorBase:ASIC009181"/>
<dbReference type="EMBL" id="ATLV01016722">
    <property type="status" value="NOT_ANNOTATED_CDS"/>
    <property type="molecule type" value="Genomic_DNA"/>
</dbReference>
<dbReference type="PANTHER" id="PTHR44144:SF1">
    <property type="entry name" value="DNAJ HOMOLOG SUBFAMILY C MEMBER 9"/>
    <property type="match status" value="1"/>
</dbReference>
<feature type="region of interest" description="Disordered" evidence="2">
    <location>
        <begin position="244"/>
        <end position="282"/>
    </location>
</feature>
<dbReference type="InterPro" id="IPR056453">
    <property type="entry name" value="HTH_DNAJC9"/>
</dbReference>
<dbReference type="STRING" id="74873.A0A084VUD5"/>
<dbReference type="SUPFAM" id="SSF46565">
    <property type="entry name" value="Chaperone J-domain"/>
    <property type="match status" value="1"/>
</dbReference>
<reference evidence="5" key="2">
    <citation type="submission" date="2020-05" db="UniProtKB">
        <authorList>
            <consortium name="EnsemblMetazoa"/>
        </authorList>
    </citation>
    <scope>IDENTIFICATION</scope>
</reference>
<dbReference type="VEuPathDB" id="VectorBase:ASIS000308"/>
<dbReference type="PROSITE" id="PS50076">
    <property type="entry name" value="DNAJ_2"/>
    <property type="match status" value="1"/>
</dbReference>
<dbReference type="CDD" id="cd06257">
    <property type="entry name" value="DnaJ"/>
    <property type="match status" value="1"/>
</dbReference>
<dbReference type="InterPro" id="IPR001623">
    <property type="entry name" value="DnaJ_domain"/>
</dbReference>
<dbReference type="InterPro" id="IPR036869">
    <property type="entry name" value="J_dom_sf"/>
</dbReference>
<feature type="domain" description="J" evidence="3">
    <location>
        <begin position="17"/>
        <end position="84"/>
    </location>
</feature>
<protein>
    <submittedName>
        <fullName evidence="4">AGAP004849-PA-like protein</fullName>
    </submittedName>
</protein>
<evidence type="ECO:0000256" key="2">
    <source>
        <dbReference type="SAM" id="MobiDB-lite"/>
    </source>
</evidence>
<keyword evidence="6" id="KW-1185">Reference proteome</keyword>
<organism evidence="5 6">
    <name type="scientific">Anopheles sinensis</name>
    <name type="common">Mosquito</name>
    <dbReference type="NCBI Taxonomy" id="74873"/>
    <lineage>
        <taxon>Eukaryota</taxon>
        <taxon>Metazoa</taxon>
        <taxon>Ecdysozoa</taxon>
        <taxon>Arthropoda</taxon>
        <taxon>Hexapoda</taxon>
        <taxon>Insecta</taxon>
        <taxon>Pterygota</taxon>
        <taxon>Neoptera</taxon>
        <taxon>Endopterygota</taxon>
        <taxon>Diptera</taxon>
        <taxon>Nematocera</taxon>
        <taxon>Culicoidea</taxon>
        <taxon>Culicidae</taxon>
        <taxon>Anophelinae</taxon>
        <taxon>Anopheles</taxon>
    </lineage>
</organism>
<dbReference type="GO" id="GO:0005737">
    <property type="term" value="C:cytoplasm"/>
    <property type="evidence" value="ECO:0007669"/>
    <property type="project" value="TreeGrafter"/>
</dbReference>
<dbReference type="PRINTS" id="PR00625">
    <property type="entry name" value="JDOMAIN"/>
</dbReference>
<dbReference type="EMBL" id="KE525103">
    <property type="protein sequence ID" value="KFB41579.1"/>
    <property type="molecule type" value="Genomic_DNA"/>
</dbReference>
<evidence type="ECO:0000313" key="6">
    <source>
        <dbReference type="Proteomes" id="UP000030765"/>
    </source>
</evidence>
<dbReference type="GO" id="GO:0005634">
    <property type="term" value="C:nucleus"/>
    <property type="evidence" value="ECO:0007669"/>
    <property type="project" value="TreeGrafter"/>
</dbReference>
<dbReference type="OMA" id="WLDLWSK"/>
<dbReference type="InterPro" id="IPR052594">
    <property type="entry name" value="J_domain-containing_protein"/>
</dbReference>
<proteinExistence type="predicted"/>
<dbReference type="GO" id="GO:0031072">
    <property type="term" value="F:heat shock protein binding"/>
    <property type="evidence" value="ECO:0007669"/>
    <property type="project" value="TreeGrafter"/>
</dbReference>
<evidence type="ECO:0000259" key="3">
    <source>
        <dbReference type="PROSITE" id="PS50076"/>
    </source>
</evidence>
<reference evidence="4 6" key="1">
    <citation type="journal article" date="2014" name="BMC Genomics">
        <title>Genome sequence of Anopheles sinensis provides insight into genetics basis of mosquito competence for malaria parasites.</title>
        <authorList>
            <person name="Zhou D."/>
            <person name="Zhang D."/>
            <person name="Ding G."/>
            <person name="Shi L."/>
            <person name="Hou Q."/>
            <person name="Ye Y."/>
            <person name="Xu Y."/>
            <person name="Zhou H."/>
            <person name="Xiong C."/>
            <person name="Li S."/>
            <person name="Yu J."/>
            <person name="Hong S."/>
            <person name="Yu X."/>
            <person name="Zou P."/>
            <person name="Chen C."/>
            <person name="Chang X."/>
            <person name="Wang W."/>
            <person name="Lv Y."/>
            <person name="Sun Y."/>
            <person name="Ma L."/>
            <person name="Shen B."/>
            <person name="Zhu C."/>
        </authorList>
    </citation>
    <scope>NUCLEOTIDE SEQUENCE [LARGE SCALE GENOMIC DNA]</scope>
</reference>
<evidence type="ECO:0000313" key="4">
    <source>
        <dbReference type="EMBL" id="KFB41579.1"/>
    </source>
</evidence>
<dbReference type="Proteomes" id="UP000030765">
    <property type="component" value="Unassembled WGS sequence"/>
</dbReference>
<dbReference type="OrthoDB" id="110024at2759"/>
<accession>A0A084VUD5</accession>
<sequence length="282" mass="32576">MPKGTLDICEQYYGTKDIYDLFGVDKTASEQEIKKAYYRLSLKTHPDRVPESDKKEATEKFKILSKLYSVLSNKDSRAVYDERGTVDDDDDAGTNWLARWAQFFKPLTTEDIDNYKKSYIGSETERGDIKKTYLGGKGCKNYMMQTVPFMTCEDEPRVAEIVQKMIDDGEVPEYKSFTKEPKAKRDRRHKKYAREAKMAAEMEKQADLSSLEKQLAERNTQRKGAFASLLESLESKYCNGNEEDEELYDFEEEQKKRERKRTASRGSAKPATKAKVTRKGSK</sequence>
<dbReference type="SMART" id="SM00271">
    <property type="entry name" value="DnaJ"/>
    <property type="match status" value="1"/>
</dbReference>
<dbReference type="InterPro" id="IPR018253">
    <property type="entry name" value="DnaJ_domain_CS"/>
</dbReference>
<dbReference type="Pfam" id="PF00226">
    <property type="entry name" value="DnaJ"/>
    <property type="match status" value="1"/>
</dbReference>
<dbReference type="PROSITE" id="PS00636">
    <property type="entry name" value="DNAJ_1"/>
    <property type="match status" value="1"/>
</dbReference>
<dbReference type="AlphaFoldDB" id="A0A084VUD5"/>
<keyword evidence="1" id="KW-0597">Phosphoprotein</keyword>
<dbReference type="PANTHER" id="PTHR44144">
    <property type="entry name" value="DNAJ HOMOLOG SUBFAMILY C MEMBER 9"/>
    <property type="match status" value="1"/>
</dbReference>
<evidence type="ECO:0000256" key="1">
    <source>
        <dbReference type="ARBA" id="ARBA00022553"/>
    </source>
</evidence>
<dbReference type="FunFam" id="1.10.287.110:FF:000035">
    <property type="entry name" value="DnaJ homolog subfamily C member 9"/>
    <property type="match status" value="1"/>
</dbReference>
<evidence type="ECO:0000313" key="5">
    <source>
        <dbReference type="EnsemblMetazoa" id="ASIC009181-PA"/>
    </source>
</evidence>
<dbReference type="Gene3D" id="1.10.287.110">
    <property type="entry name" value="DnaJ domain"/>
    <property type="match status" value="1"/>
</dbReference>